<keyword evidence="2" id="KW-1185">Reference proteome</keyword>
<gene>
    <name evidence="1" type="ORF">RPERSI_LOCUS15746</name>
</gene>
<dbReference type="Proteomes" id="UP000789920">
    <property type="component" value="Unassembled WGS sequence"/>
</dbReference>
<accession>A0ACA9QV11</accession>
<name>A0ACA9QV11_9GLOM</name>
<sequence>MNTIVTLNVGGVLYTTTKDTLLKHKSFFSGLFSNNFSISLDSNGNSFIDRNGELFKYVLEFLRNNALPKRTISNKALLEELLQEAEFYCIEDLIAEIKKSILNSDEQGDKKIRIYELEVYSKKGFHVIGRGIEPIRYNICPHRHDPPRIGKDEYHDSNCKHSHVELVEDYVPFLVVSTSPPVGPIFDLSAGIKRGEKQ</sequence>
<reference evidence="1" key="1">
    <citation type="submission" date="2021-06" db="EMBL/GenBank/DDBJ databases">
        <authorList>
            <person name="Kallberg Y."/>
            <person name="Tangrot J."/>
            <person name="Rosling A."/>
        </authorList>
    </citation>
    <scope>NUCLEOTIDE SEQUENCE</scope>
    <source>
        <strain evidence="1">MA461A</strain>
    </source>
</reference>
<evidence type="ECO:0000313" key="2">
    <source>
        <dbReference type="Proteomes" id="UP000789920"/>
    </source>
</evidence>
<comment type="caution">
    <text evidence="1">The sequence shown here is derived from an EMBL/GenBank/DDBJ whole genome shotgun (WGS) entry which is preliminary data.</text>
</comment>
<feature type="non-terminal residue" evidence="1">
    <location>
        <position position="198"/>
    </location>
</feature>
<evidence type="ECO:0000313" key="1">
    <source>
        <dbReference type="EMBL" id="CAG8765492.1"/>
    </source>
</evidence>
<protein>
    <submittedName>
        <fullName evidence="1">10232_t:CDS:1</fullName>
    </submittedName>
</protein>
<proteinExistence type="predicted"/>
<dbReference type="EMBL" id="CAJVQC010038155">
    <property type="protein sequence ID" value="CAG8765492.1"/>
    <property type="molecule type" value="Genomic_DNA"/>
</dbReference>
<organism evidence="1 2">
    <name type="scientific">Racocetra persica</name>
    <dbReference type="NCBI Taxonomy" id="160502"/>
    <lineage>
        <taxon>Eukaryota</taxon>
        <taxon>Fungi</taxon>
        <taxon>Fungi incertae sedis</taxon>
        <taxon>Mucoromycota</taxon>
        <taxon>Glomeromycotina</taxon>
        <taxon>Glomeromycetes</taxon>
        <taxon>Diversisporales</taxon>
        <taxon>Gigasporaceae</taxon>
        <taxon>Racocetra</taxon>
    </lineage>
</organism>